<evidence type="ECO:0008006" key="4">
    <source>
        <dbReference type="Google" id="ProtNLM"/>
    </source>
</evidence>
<protein>
    <recommendedName>
        <fullName evidence="4">HMA domain-containing protein</fullName>
    </recommendedName>
</protein>
<dbReference type="Proteomes" id="UP000030748">
    <property type="component" value="Unassembled WGS sequence"/>
</dbReference>
<evidence type="ECO:0000313" key="2">
    <source>
        <dbReference type="EMBL" id="EYU27408.1"/>
    </source>
</evidence>
<dbReference type="PANTHER" id="PTHR45868">
    <property type="entry name" value="HEAVY METAL-ASSOCIATED ISOPRENYLATED PLANT PROTEIN 33-RELATED"/>
    <property type="match status" value="1"/>
</dbReference>
<feature type="non-terminal residue" evidence="2">
    <location>
        <position position="1"/>
    </location>
</feature>
<keyword evidence="3" id="KW-1185">Reference proteome</keyword>
<dbReference type="GO" id="GO:0046872">
    <property type="term" value="F:metal ion binding"/>
    <property type="evidence" value="ECO:0007669"/>
    <property type="project" value="UniProtKB-KW"/>
</dbReference>
<evidence type="ECO:0000313" key="3">
    <source>
        <dbReference type="Proteomes" id="UP000030748"/>
    </source>
</evidence>
<dbReference type="PANTHER" id="PTHR45868:SF83">
    <property type="entry name" value="HEAVY METAL-ASSOCIATED ISOPRENYLATED PLANT PROTEIN 33"/>
    <property type="match status" value="1"/>
</dbReference>
<sequence>TCILRVNYQTPKWQKAVRGVLSSSKGVRSFKMDEYGTVEVSGMVDPNLLIKRLGKAGRAAELCWFQFGHCSTNLFLSSNLNYHHHHRSSALAVGDGIYSFRMDDHGVVEIAGAVDPSMLLKMLGKSGSKAELRWLQFGECSSNLFMPVKHTNNGGYYGGPTTYSQDGRYLHYGDLTRPKLPSQDGLRSTAHNQSHHNYQDYYDQYAHNHNNQDYYPLPSDYNQAYDYGHDYPKSYDYGYDCNHNDYRQDYQNYGRGYRGEDIECCTIM</sequence>
<dbReference type="AlphaFoldDB" id="A0A022QJG8"/>
<gene>
    <name evidence="2" type="ORF">MIMGU_mgv1a025893mg</name>
</gene>
<dbReference type="EMBL" id="KI631456">
    <property type="protein sequence ID" value="EYU27408.1"/>
    <property type="molecule type" value="Genomic_DNA"/>
</dbReference>
<keyword evidence="1" id="KW-0479">Metal-binding</keyword>
<dbReference type="Gene3D" id="3.30.70.100">
    <property type="match status" value="1"/>
</dbReference>
<organism evidence="2 3">
    <name type="scientific">Erythranthe guttata</name>
    <name type="common">Yellow monkey flower</name>
    <name type="synonym">Mimulus guttatus</name>
    <dbReference type="NCBI Taxonomy" id="4155"/>
    <lineage>
        <taxon>Eukaryota</taxon>
        <taxon>Viridiplantae</taxon>
        <taxon>Streptophyta</taxon>
        <taxon>Embryophyta</taxon>
        <taxon>Tracheophyta</taxon>
        <taxon>Spermatophyta</taxon>
        <taxon>Magnoliopsida</taxon>
        <taxon>eudicotyledons</taxon>
        <taxon>Gunneridae</taxon>
        <taxon>Pentapetalae</taxon>
        <taxon>asterids</taxon>
        <taxon>lamiids</taxon>
        <taxon>Lamiales</taxon>
        <taxon>Phrymaceae</taxon>
        <taxon>Erythranthe</taxon>
    </lineage>
</organism>
<name>A0A022QJG8_ERYGU</name>
<evidence type="ECO:0000256" key="1">
    <source>
        <dbReference type="ARBA" id="ARBA00022723"/>
    </source>
</evidence>
<accession>A0A022QJG8</accession>
<dbReference type="STRING" id="4155.A0A022QJG8"/>
<proteinExistence type="predicted"/>
<reference evidence="2 3" key="1">
    <citation type="journal article" date="2013" name="Proc. Natl. Acad. Sci. U.S.A.">
        <title>Fine-scale variation in meiotic recombination in Mimulus inferred from population shotgun sequencing.</title>
        <authorList>
            <person name="Hellsten U."/>
            <person name="Wright K.M."/>
            <person name="Jenkins J."/>
            <person name="Shu S."/>
            <person name="Yuan Y."/>
            <person name="Wessler S.R."/>
            <person name="Schmutz J."/>
            <person name="Willis J.H."/>
            <person name="Rokhsar D.S."/>
        </authorList>
    </citation>
    <scope>NUCLEOTIDE SEQUENCE [LARGE SCALE GENOMIC DNA]</scope>
    <source>
        <strain evidence="3">cv. DUN x IM62</strain>
    </source>
</reference>